<evidence type="ECO:0000313" key="7">
    <source>
        <dbReference type="EMBL" id="KAB0663789.1"/>
    </source>
</evidence>
<comment type="subcellular location">
    <subcellularLocation>
        <location evidence="1">Cell membrane</location>
        <topology evidence="1">Multi-pass membrane protein</topology>
    </subcellularLocation>
</comment>
<evidence type="ECO:0000256" key="4">
    <source>
        <dbReference type="ARBA" id="ARBA00022989"/>
    </source>
</evidence>
<feature type="transmembrane region" description="Helical" evidence="6">
    <location>
        <begin position="37"/>
        <end position="60"/>
    </location>
</feature>
<sequence length="290" mass="31860">MNRRRDAYRAMARLFDFLQRVTRGFIHNQGLLLSGAIAYYTLLSIIPLSILALTVLTHFIEEQQLIHTLSTYLEMVIPGYATTLTEQVRAFLEHRTVVGIIGGIGMLFFGSTAFSMLENAMMVIFSQRAKTQRRNFFVSAIIPYVYIFLIGLGVVLVSFVVGAIETLENRPVAMFGGSLNLGGATGAALYILGIGGEVLMLSSIYLVMPAERVRFRHALIGGITATLLWEITRRVLIWYYSVVTMVNVIYGTIAITVVALISMQAVAIIVLLGAQVIAELESRPGTSADG</sequence>
<feature type="transmembrane region" description="Helical" evidence="6">
    <location>
        <begin position="219"/>
        <end position="242"/>
    </location>
</feature>
<feature type="transmembrane region" description="Helical" evidence="6">
    <location>
        <begin position="184"/>
        <end position="207"/>
    </location>
</feature>
<dbReference type="RefSeq" id="WP_151129484.1">
    <property type="nucleotide sequence ID" value="NZ_VZQZ01000011.1"/>
</dbReference>
<keyword evidence="5 6" id="KW-0472">Membrane</keyword>
<evidence type="ECO:0000256" key="3">
    <source>
        <dbReference type="ARBA" id="ARBA00022692"/>
    </source>
</evidence>
<evidence type="ECO:0000256" key="1">
    <source>
        <dbReference type="ARBA" id="ARBA00004651"/>
    </source>
</evidence>
<feature type="transmembrane region" description="Helical" evidence="6">
    <location>
        <begin position="137"/>
        <end position="164"/>
    </location>
</feature>
<dbReference type="InterPro" id="IPR017039">
    <property type="entry name" value="Virul_fac_BrkB"/>
</dbReference>
<proteinExistence type="predicted"/>
<keyword evidence="2" id="KW-1003">Cell membrane</keyword>
<keyword evidence="3 6" id="KW-0812">Transmembrane</keyword>
<accession>A0A7J4ZMM7</accession>
<dbReference type="PANTHER" id="PTHR30213">
    <property type="entry name" value="INNER MEMBRANE PROTEIN YHJD"/>
    <property type="match status" value="1"/>
</dbReference>
<feature type="transmembrane region" description="Helical" evidence="6">
    <location>
        <begin position="248"/>
        <end position="274"/>
    </location>
</feature>
<dbReference type="AlphaFoldDB" id="A0A7J4ZMM7"/>
<organism evidence="7 8">
    <name type="scientific">Oryzomonas japonica</name>
    <dbReference type="NCBI Taxonomy" id="2603858"/>
    <lineage>
        <taxon>Bacteria</taxon>
        <taxon>Pseudomonadati</taxon>
        <taxon>Thermodesulfobacteriota</taxon>
        <taxon>Desulfuromonadia</taxon>
        <taxon>Geobacterales</taxon>
        <taxon>Geobacteraceae</taxon>
        <taxon>Oryzomonas</taxon>
    </lineage>
</organism>
<evidence type="ECO:0000256" key="2">
    <source>
        <dbReference type="ARBA" id="ARBA00022475"/>
    </source>
</evidence>
<name>A0A7J4ZMM7_9BACT</name>
<evidence type="ECO:0000256" key="5">
    <source>
        <dbReference type="ARBA" id="ARBA00023136"/>
    </source>
</evidence>
<comment type="caution">
    <text evidence="7">The sequence shown here is derived from an EMBL/GenBank/DDBJ whole genome shotgun (WGS) entry which is preliminary data.</text>
</comment>
<feature type="transmembrane region" description="Helical" evidence="6">
    <location>
        <begin position="97"/>
        <end position="117"/>
    </location>
</feature>
<evidence type="ECO:0000256" key="6">
    <source>
        <dbReference type="SAM" id="Phobius"/>
    </source>
</evidence>
<dbReference type="NCBIfam" id="TIGR00765">
    <property type="entry name" value="yihY_not_rbn"/>
    <property type="match status" value="1"/>
</dbReference>
<dbReference type="EMBL" id="VZQZ01000011">
    <property type="protein sequence ID" value="KAB0663789.1"/>
    <property type="molecule type" value="Genomic_DNA"/>
</dbReference>
<dbReference type="PANTHER" id="PTHR30213:SF0">
    <property type="entry name" value="UPF0761 MEMBRANE PROTEIN YIHY"/>
    <property type="match status" value="1"/>
</dbReference>
<keyword evidence="4 6" id="KW-1133">Transmembrane helix</keyword>
<keyword evidence="8" id="KW-1185">Reference proteome</keyword>
<dbReference type="GO" id="GO:0005886">
    <property type="term" value="C:plasma membrane"/>
    <property type="evidence" value="ECO:0007669"/>
    <property type="project" value="UniProtKB-SubCell"/>
</dbReference>
<dbReference type="Pfam" id="PF03631">
    <property type="entry name" value="Virul_fac_BrkB"/>
    <property type="match status" value="1"/>
</dbReference>
<protein>
    <submittedName>
        <fullName evidence="7">YihY/virulence factor BrkB family protein</fullName>
    </submittedName>
</protein>
<dbReference type="PIRSF" id="PIRSF035875">
    <property type="entry name" value="RNase_BN"/>
    <property type="match status" value="1"/>
</dbReference>
<evidence type="ECO:0000313" key="8">
    <source>
        <dbReference type="Proteomes" id="UP000420562"/>
    </source>
</evidence>
<dbReference type="Proteomes" id="UP000420562">
    <property type="component" value="Unassembled WGS sequence"/>
</dbReference>
<reference evidence="7 8" key="1">
    <citation type="submission" date="2019-09" db="EMBL/GenBank/DDBJ databases">
        <title>Geobacter sp. Red96, a novel strain isolated from paddy soil.</title>
        <authorList>
            <person name="Xu Z."/>
            <person name="Masuda Y."/>
            <person name="Itoh H."/>
            <person name="Senoo K."/>
        </authorList>
    </citation>
    <scope>NUCLEOTIDE SEQUENCE [LARGE SCALE GENOMIC DNA]</scope>
    <source>
        <strain evidence="7 8">Red96</strain>
    </source>
</reference>
<gene>
    <name evidence="7" type="ORF">F6V25_15265</name>
</gene>